<name>A0A9N8ZEA5_9GLOM</name>
<sequence length="123" mass="14015">MIIDASDADMQREFANWLLKLGEGCIPEVTYNNGYISLPSDIVLKCNTYQGLIDFVYPNLHAQAQDMTYLIERGILASRNNEVDMLNAEVLARFPGEEITYYSEDTLDQNSETYDPAQEDLYS</sequence>
<accession>A0A9N8ZEA5</accession>
<protein>
    <submittedName>
        <fullName evidence="2">1603_t:CDS:1</fullName>
    </submittedName>
</protein>
<feature type="non-terminal residue" evidence="2">
    <location>
        <position position="123"/>
    </location>
</feature>
<feature type="region of interest" description="Disordered" evidence="1">
    <location>
        <begin position="103"/>
        <end position="123"/>
    </location>
</feature>
<proteinExistence type="predicted"/>
<dbReference type="Proteomes" id="UP000789342">
    <property type="component" value="Unassembled WGS sequence"/>
</dbReference>
<evidence type="ECO:0000256" key="1">
    <source>
        <dbReference type="SAM" id="MobiDB-lite"/>
    </source>
</evidence>
<evidence type="ECO:0000313" key="2">
    <source>
        <dbReference type="EMBL" id="CAG8493525.1"/>
    </source>
</evidence>
<dbReference type="OrthoDB" id="3691720at2759"/>
<dbReference type="PANTHER" id="PTHR10492">
    <property type="match status" value="1"/>
</dbReference>
<comment type="caution">
    <text evidence="2">The sequence shown here is derived from an EMBL/GenBank/DDBJ whole genome shotgun (WGS) entry which is preliminary data.</text>
</comment>
<reference evidence="2" key="1">
    <citation type="submission" date="2021-06" db="EMBL/GenBank/DDBJ databases">
        <authorList>
            <person name="Kallberg Y."/>
            <person name="Tangrot J."/>
            <person name="Rosling A."/>
        </authorList>
    </citation>
    <scope>NUCLEOTIDE SEQUENCE</scope>
    <source>
        <strain evidence="2">CL551</strain>
    </source>
</reference>
<evidence type="ECO:0000313" key="3">
    <source>
        <dbReference type="Proteomes" id="UP000789342"/>
    </source>
</evidence>
<keyword evidence="3" id="KW-1185">Reference proteome</keyword>
<dbReference type="EMBL" id="CAJVPV010001318">
    <property type="protein sequence ID" value="CAG8493525.1"/>
    <property type="molecule type" value="Genomic_DNA"/>
</dbReference>
<dbReference type="AlphaFoldDB" id="A0A9N8ZEA5"/>
<dbReference type="PANTHER" id="PTHR10492:SF57">
    <property type="entry name" value="ATP-DEPENDENT DNA HELICASE"/>
    <property type="match status" value="1"/>
</dbReference>
<gene>
    <name evidence="2" type="ORF">AMORRO_LOCUS2896</name>
</gene>
<organism evidence="2 3">
    <name type="scientific">Acaulospora morrowiae</name>
    <dbReference type="NCBI Taxonomy" id="94023"/>
    <lineage>
        <taxon>Eukaryota</taxon>
        <taxon>Fungi</taxon>
        <taxon>Fungi incertae sedis</taxon>
        <taxon>Mucoromycota</taxon>
        <taxon>Glomeromycotina</taxon>
        <taxon>Glomeromycetes</taxon>
        <taxon>Diversisporales</taxon>
        <taxon>Acaulosporaceae</taxon>
        <taxon>Acaulospora</taxon>
    </lineage>
</organism>